<dbReference type="GO" id="GO:0003677">
    <property type="term" value="F:DNA binding"/>
    <property type="evidence" value="ECO:0007669"/>
    <property type="project" value="UniProtKB-KW"/>
</dbReference>
<dbReference type="GO" id="GO:0006355">
    <property type="term" value="P:regulation of DNA-templated transcription"/>
    <property type="evidence" value="ECO:0007669"/>
    <property type="project" value="UniProtKB-ARBA"/>
</dbReference>
<keyword evidence="2" id="KW-0238">DNA-binding</keyword>
<sequence>MGIQSEPHTSEAFCPLYHRAVELIGGRWTGAILRALLNGVTRFSDLTEAIPGLSDRMLSERLKELEAEGIVERTVIPERPVRIEYRLTEKGRALETVIATISAWAGEWLVPPDRAGHQ</sequence>
<organism evidence="5 6">
    <name type="scientific">Nitrolancea hollandica Lb</name>
    <dbReference type="NCBI Taxonomy" id="1129897"/>
    <lineage>
        <taxon>Bacteria</taxon>
        <taxon>Pseudomonadati</taxon>
        <taxon>Thermomicrobiota</taxon>
        <taxon>Thermomicrobia</taxon>
        <taxon>Sphaerobacterales</taxon>
        <taxon>Sphaerobacterineae</taxon>
        <taxon>Sphaerobacteraceae</taxon>
        <taxon>Nitrolancea</taxon>
    </lineage>
</organism>
<dbReference type="PANTHER" id="PTHR33204:SF37">
    <property type="entry name" value="HTH-TYPE TRANSCRIPTIONAL REGULATOR YODB"/>
    <property type="match status" value="1"/>
</dbReference>
<dbReference type="AlphaFoldDB" id="I4EI73"/>
<dbReference type="InterPro" id="IPR002577">
    <property type="entry name" value="HTH_HxlR"/>
</dbReference>
<evidence type="ECO:0000313" key="5">
    <source>
        <dbReference type="EMBL" id="CCF84385.1"/>
    </source>
</evidence>
<dbReference type="Pfam" id="PF01638">
    <property type="entry name" value="HxlR"/>
    <property type="match status" value="1"/>
</dbReference>
<dbReference type="CDD" id="cd00090">
    <property type="entry name" value="HTH_ARSR"/>
    <property type="match status" value="1"/>
</dbReference>
<proteinExistence type="predicted"/>
<evidence type="ECO:0000313" key="6">
    <source>
        <dbReference type="Proteomes" id="UP000004221"/>
    </source>
</evidence>
<gene>
    <name evidence="5" type="primary">yvaP</name>
    <name evidence="5" type="ORF">NITHO_3360002</name>
</gene>
<dbReference type="Proteomes" id="UP000004221">
    <property type="component" value="Unassembled WGS sequence"/>
</dbReference>
<evidence type="ECO:0000256" key="2">
    <source>
        <dbReference type="ARBA" id="ARBA00023125"/>
    </source>
</evidence>
<dbReference type="EMBL" id="CAGS01000264">
    <property type="protein sequence ID" value="CCF84385.1"/>
    <property type="molecule type" value="Genomic_DNA"/>
</dbReference>
<protein>
    <submittedName>
        <fullName evidence="5">Putative transcriptional regulator</fullName>
    </submittedName>
</protein>
<dbReference type="Gene3D" id="1.10.10.10">
    <property type="entry name" value="Winged helix-like DNA-binding domain superfamily/Winged helix DNA-binding domain"/>
    <property type="match status" value="1"/>
</dbReference>
<dbReference type="OrthoDB" id="9800966at2"/>
<dbReference type="InterPro" id="IPR011991">
    <property type="entry name" value="ArsR-like_HTH"/>
</dbReference>
<comment type="caution">
    <text evidence="5">The sequence shown here is derived from an EMBL/GenBank/DDBJ whole genome shotgun (WGS) entry which is preliminary data.</text>
</comment>
<keyword evidence="1" id="KW-0805">Transcription regulation</keyword>
<evidence type="ECO:0000259" key="4">
    <source>
        <dbReference type="PROSITE" id="PS51118"/>
    </source>
</evidence>
<accession>I4EI73</accession>
<feature type="domain" description="HTH hxlR-type" evidence="4">
    <location>
        <begin position="14"/>
        <end position="113"/>
    </location>
</feature>
<dbReference type="SUPFAM" id="SSF46785">
    <property type="entry name" value="Winged helix' DNA-binding domain"/>
    <property type="match status" value="1"/>
</dbReference>
<dbReference type="RefSeq" id="WP_008478517.1">
    <property type="nucleotide sequence ID" value="NZ_CAGS01000264.1"/>
</dbReference>
<keyword evidence="6" id="KW-1185">Reference proteome</keyword>
<evidence type="ECO:0000256" key="1">
    <source>
        <dbReference type="ARBA" id="ARBA00023015"/>
    </source>
</evidence>
<dbReference type="PANTHER" id="PTHR33204">
    <property type="entry name" value="TRANSCRIPTIONAL REGULATOR, MARR FAMILY"/>
    <property type="match status" value="1"/>
</dbReference>
<reference evidence="5 6" key="1">
    <citation type="journal article" date="2012" name="ISME J.">
        <title>Nitrification expanded: discovery, physiology and genomics of a nitrite-oxidizing bacterium from the phylum Chloroflexi.</title>
        <authorList>
            <person name="Sorokin D.Y."/>
            <person name="Lucker S."/>
            <person name="Vejmelkova D."/>
            <person name="Kostrikina N.A."/>
            <person name="Kleerebezem R."/>
            <person name="Rijpstra W.I."/>
            <person name="Damste J.S."/>
            <person name="Le Paslier D."/>
            <person name="Muyzer G."/>
            <person name="Wagner M."/>
            <person name="van Loosdrecht M.C."/>
            <person name="Daims H."/>
        </authorList>
    </citation>
    <scope>NUCLEOTIDE SEQUENCE [LARGE SCALE GENOMIC DNA]</scope>
    <source>
        <strain evidence="6">none</strain>
    </source>
</reference>
<dbReference type="PROSITE" id="PS51118">
    <property type="entry name" value="HTH_HXLR"/>
    <property type="match status" value="1"/>
</dbReference>
<dbReference type="InterPro" id="IPR036388">
    <property type="entry name" value="WH-like_DNA-bd_sf"/>
</dbReference>
<evidence type="ECO:0000256" key="3">
    <source>
        <dbReference type="ARBA" id="ARBA00023163"/>
    </source>
</evidence>
<dbReference type="InterPro" id="IPR036390">
    <property type="entry name" value="WH_DNA-bd_sf"/>
</dbReference>
<name>I4EI73_9BACT</name>
<keyword evidence="3" id="KW-0804">Transcription</keyword>